<accession>A0A6C0BBP1</accession>
<sequence length="168" mass="19076">MFSLADTSIPIGGAGAVKKELVGYEEISRGEWMDLEIKSYIRYEKPDGTMTKGGFIYAKSIERNTFSLRSDLYDSSSSAWVVHLDKINKLWKKNGKPEQQNSDILGRMIKQLHSRLSVLESGPNLDETVSEKLNADITQLKIDVTNIQHDIKEIYVYLENLNKYISGN</sequence>
<dbReference type="AlphaFoldDB" id="A0A6C0BBP1"/>
<name>A0A6C0BBP1_9ZZZZ</name>
<proteinExistence type="predicted"/>
<reference evidence="1" key="1">
    <citation type="journal article" date="2020" name="Nature">
        <title>Giant virus diversity and host interactions through global metagenomics.</title>
        <authorList>
            <person name="Schulz F."/>
            <person name="Roux S."/>
            <person name="Paez-Espino D."/>
            <person name="Jungbluth S."/>
            <person name="Walsh D.A."/>
            <person name="Denef V.J."/>
            <person name="McMahon K.D."/>
            <person name="Konstantinidis K.T."/>
            <person name="Eloe-Fadrosh E.A."/>
            <person name="Kyrpides N.C."/>
            <person name="Woyke T."/>
        </authorList>
    </citation>
    <scope>NUCLEOTIDE SEQUENCE</scope>
    <source>
        <strain evidence="1">GVMAG-M-3300010160-26</strain>
    </source>
</reference>
<evidence type="ECO:0000313" key="1">
    <source>
        <dbReference type="EMBL" id="QHS89685.1"/>
    </source>
</evidence>
<dbReference type="EMBL" id="MN739116">
    <property type="protein sequence ID" value="QHS89685.1"/>
    <property type="molecule type" value="Genomic_DNA"/>
</dbReference>
<organism evidence="1">
    <name type="scientific">viral metagenome</name>
    <dbReference type="NCBI Taxonomy" id="1070528"/>
    <lineage>
        <taxon>unclassified sequences</taxon>
        <taxon>metagenomes</taxon>
        <taxon>organismal metagenomes</taxon>
    </lineage>
</organism>
<protein>
    <submittedName>
        <fullName evidence="1">Uncharacterized protein</fullName>
    </submittedName>
</protein>